<evidence type="ECO:0000313" key="3">
    <source>
        <dbReference type="Proteomes" id="UP000807353"/>
    </source>
</evidence>
<dbReference type="Proteomes" id="UP000807353">
    <property type="component" value="Unassembled WGS sequence"/>
</dbReference>
<feature type="region of interest" description="Disordered" evidence="1">
    <location>
        <begin position="268"/>
        <end position="295"/>
    </location>
</feature>
<reference evidence="2" key="1">
    <citation type="submission" date="2020-11" db="EMBL/GenBank/DDBJ databases">
        <authorList>
            <consortium name="DOE Joint Genome Institute"/>
            <person name="Ahrendt S."/>
            <person name="Riley R."/>
            <person name="Andreopoulos W."/>
            <person name="Labutti K."/>
            <person name="Pangilinan J."/>
            <person name="Ruiz-Duenas F.J."/>
            <person name="Barrasa J.M."/>
            <person name="Sanchez-Garcia M."/>
            <person name="Camarero S."/>
            <person name="Miyauchi S."/>
            <person name="Serrano A."/>
            <person name="Linde D."/>
            <person name="Babiker R."/>
            <person name="Drula E."/>
            <person name="Ayuso-Fernandez I."/>
            <person name="Pacheco R."/>
            <person name="Padilla G."/>
            <person name="Ferreira P."/>
            <person name="Barriuso J."/>
            <person name="Kellner H."/>
            <person name="Castanera R."/>
            <person name="Alfaro M."/>
            <person name="Ramirez L."/>
            <person name="Pisabarro A.G."/>
            <person name="Kuo A."/>
            <person name="Tritt A."/>
            <person name="Lipzen A."/>
            <person name="He G."/>
            <person name="Yan M."/>
            <person name="Ng V."/>
            <person name="Cullen D."/>
            <person name="Martin F."/>
            <person name="Rosso M.-N."/>
            <person name="Henrissat B."/>
            <person name="Hibbett D."/>
            <person name="Martinez A.T."/>
            <person name="Grigoriev I.V."/>
        </authorList>
    </citation>
    <scope>NUCLEOTIDE SEQUENCE</scope>
    <source>
        <strain evidence="2">CBS 247.69</strain>
    </source>
</reference>
<accession>A0A9P6CCD1</accession>
<gene>
    <name evidence="2" type="ORF">BDZ94DRAFT_290888</name>
</gene>
<feature type="region of interest" description="Disordered" evidence="1">
    <location>
        <begin position="413"/>
        <end position="443"/>
    </location>
</feature>
<protein>
    <submittedName>
        <fullName evidence="2">Uncharacterized protein</fullName>
    </submittedName>
</protein>
<comment type="caution">
    <text evidence="2">The sequence shown here is derived from an EMBL/GenBank/DDBJ whole genome shotgun (WGS) entry which is preliminary data.</text>
</comment>
<sequence>MFNIYPALQDGSLFECGATNEYLHHGNLLSKNPPEIHEINHRPMSMRTPQSYPNFNLYPPVYPFFDIYPHLSKENTKSFSSYSKYSDFIVYPDVTEHIRTPTQTLGSTRSMHYPTFELYSPIYPCHDLYPSRSLNCAEEPRAVNMRLDYQYPAFNLYSAVYPYFELWPPVDQPQIAPFPKANSRLTHSELYAMVMMEAVGSTGSFRPLTEGFIPRKKLLKSHQDLHHEIFSRDADLHTPSGTGVIHPASEFIDLTNTRAHLMHSGLRPLSRRLGLPSSPSPSRGLPPPPMNSSRLSSAFESIPTLMFEGGVPPSSRVSSSRMSSVKRLPPSRLPIQETAEQQPNFPVGPTLTRSFSAAIPESAIRLDGLDRSHSMSTITRPTRPTPRRRDSIVLQRVKAYNASQEGTTLSMETLSQFPTPPLPALPMATRTPKALNRSKYPFA</sequence>
<dbReference type="OrthoDB" id="3269353at2759"/>
<keyword evidence="3" id="KW-1185">Reference proteome</keyword>
<feature type="region of interest" description="Disordered" evidence="1">
    <location>
        <begin position="310"/>
        <end position="348"/>
    </location>
</feature>
<dbReference type="EMBL" id="MU150391">
    <property type="protein sequence ID" value="KAF9457015.1"/>
    <property type="molecule type" value="Genomic_DNA"/>
</dbReference>
<organism evidence="2 3">
    <name type="scientific">Collybia nuda</name>
    <dbReference type="NCBI Taxonomy" id="64659"/>
    <lineage>
        <taxon>Eukaryota</taxon>
        <taxon>Fungi</taxon>
        <taxon>Dikarya</taxon>
        <taxon>Basidiomycota</taxon>
        <taxon>Agaricomycotina</taxon>
        <taxon>Agaricomycetes</taxon>
        <taxon>Agaricomycetidae</taxon>
        <taxon>Agaricales</taxon>
        <taxon>Tricholomatineae</taxon>
        <taxon>Clitocybaceae</taxon>
        <taxon>Collybia</taxon>
    </lineage>
</organism>
<name>A0A9P6CCD1_9AGAR</name>
<feature type="compositionally biased region" description="Low complexity" evidence="1">
    <location>
        <begin position="268"/>
        <end position="283"/>
    </location>
</feature>
<dbReference type="AlphaFoldDB" id="A0A9P6CCD1"/>
<feature type="compositionally biased region" description="Low complexity" evidence="1">
    <location>
        <begin position="311"/>
        <end position="328"/>
    </location>
</feature>
<evidence type="ECO:0000313" key="2">
    <source>
        <dbReference type="EMBL" id="KAF9457015.1"/>
    </source>
</evidence>
<evidence type="ECO:0000256" key="1">
    <source>
        <dbReference type="SAM" id="MobiDB-lite"/>
    </source>
</evidence>
<proteinExistence type="predicted"/>